<name>A0A2N3QHK7_9BIFI</name>
<comment type="caution">
    <text evidence="1">The sequence shown here is derived from an EMBL/GenBank/DDBJ whole genome shotgun (WGS) entry which is preliminary data.</text>
</comment>
<evidence type="ECO:0000313" key="2">
    <source>
        <dbReference type="Proteomes" id="UP000233730"/>
    </source>
</evidence>
<gene>
    <name evidence="1" type="ORF">CQR46_0955</name>
</gene>
<sequence length="117" mass="12685">MDPLKADSVTVITAGKTGYDDMGEPTTGTPVTTVVDGCNIQPVTTAEQAMFTDADHVSHYKLFSPAGTADTIAKATRIQWHGMAFKPCSDPYEYVPPDHIGGHVETFLEQTNVTRRN</sequence>
<dbReference type="AlphaFoldDB" id="A0A2N3QHK7"/>
<dbReference type="Proteomes" id="UP000233730">
    <property type="component" value="Unassembled WGS sequence"/>
</dbReference>
<dbReference type="RefSeq" id="WP_101429849.1">
    <property type="nucleotide sequence ID" value="NZ_PCGZ01000005.1"/>
</dbReference>
<evidence type="ECO:0008006" key="3">
    <source>
        <dbReference type="Google" id="ProtNLM"/>
    </source>
</evidence>
<protein>
    <recommendedName>
        <fullName evidence="3">Phage protein</fullName>
    </recommendedName>
</protein>
<proteinExistence type="predicted"/>
<accession>A0A2N3QHK7</accession>
<evidence type="ECO:0000313" key="1">
    <source>
        <dbReference type="EMBL" id="PKU90759.1"/>
    </source>
</evidence>
<organism evidence="1 2">
    <name type="scientific">Bifidobacterium pseudolongum subsp. globosum</name>
    <dbReference type="NCBI Taxonomy" id="1690"/>
    <lineage>
        <taxon>Bacteria</taxon>
        <taxon>Bacillati</taxon>
        <taxon>Actinomycetota</taxon>
        <taxon>Actinomycetes</taxon>
        <taxon>Bifidobacteriales</taxon>
        <taxon>Bifidobacteriaceae</taxon>
        <taxon>Bifidobacterium</taxon>
    </lineage>
</organism>
<dbReference type="EMBL" id="PCGZ01000005">
    <property type="protein sequence ID" value="PKU90759.1"/>
    <property type="molecule type" value="Genomic_DNA"/>
</dbReference>
<reference evidence="1 2" key="1">
    <citation type="submission" date="2017-10" db="EMBL/GenBank/DDBJ databases">
        <title>Bifidobacterium genomics.</title>
        <authorList>
            <person name="Lugli G.A."/>
            <person name="Milani C."/>
            <person name="Mancabelli L."/>
        </authorList>
    </citation>
    <scope>NUCLEOTIDE SEQUENCE [LARGE SCALE GENOMIC DNA]</scope>
    <source>
        <strain evidence="1 2">1524B</strain>
    </source>
</reference>